<evidence type="ECO:0000256" key="6">
    <source>
        <dbReference type="SAM" id="Phobius"/>
    </source>
</evidence>
<evidence type="ECO:0000256" key="2">
    <source>
        <dbReference type="ARBA" id="ARBA00022692"/>
    </source>
</evidence>
<dbReference type="CDD" id="cd17321">
    <property type="entry name" value="MFS_MMR_MDR_like"/>
    <property type="match status" value="1"/>
</dbReference>
<evidence type="ECO:0000259" key="7">
    <source>
        <dbReference type="PROSITE" id="PS50850"/>
    </source>
</evidence>
<dbReference type="PANTHER" id="PTHR42718">
    <property type="entry name" value="MAJOR FACILITATOR SUPERFAMILY MULTIDRUG TRANSPORTER MFSC"/>
    <property type="match status" value="1"/>
</dbReference>
<dbReference type="InterPro" id="IPR036259">
    <property type="entry name" value="MFS_trans_sf"/>
</dbReference>
<evidence type="ECO:0000313" key="9">
    <source>
        <dbReference type="Proteomes" id="UP001499854"/>
    </source>
</evidence>
<comment type="subcellular location">
    <subcellularLocation>
        <location evidence="1">Cell membrane</location>
        <topology evidence="1">Multi-pass membrane protein</topology>
    </subcellularLocation>
</comment>
<dbReference type="EMBL" id="BAAAQM010000075">
    <property type="protein sequence ID" value="GAA2002679.1"/>
    <property type="molecule type" value="Genomic_DNA"/>
</dbReference>
<reference evidence="9" key="1">
    <citation type="journal article" date="2019" name="Int. J. Syst. Evol. Microbiol.">
        <title>The Global Catalogue of Microorganisms (GCM) 10K type strain sequencing project: providing services to taxonomists for standard genome sequencing and annotation.</title>
        <authorList>
            <consortium name="The Broad Institute Genomics Platform"/>
            <consortium name="The Broad Institute Genome Sequencing Center for Infectious Disease"/>
            <person name="Wu L."/>
            <person name="Ma J."/>
        </authorList>
    </citation>
    <scope>NUCLEOTIDE SEQUENCE [LARGE SCALE GENOMIC DNA]</scope>
    <source>
        <strain evidence="9">JCM 16013</strain>
    </source>
</reference>
<dbReference type="SUPFAM" id="SSF103473">
    <property type="entry name" value="MFS general substrate transporter"/>
    <property type="match status" value="1"/>
</dbReference>
<evidence type="ECO:0000256" key="4">
    <source>
        <dbReference type="ARBA" id="ARBA00023136"/>
    </source>
</evidence>
<feature type="transmembrane region" description="Helical" evidence="6">
    <location>
        <begin position="348"/>
        <end position="365"/>
    </location>
</feature>
<feature type="transmembrane region" description="Helical" evidence="6">
    <location>
        <begin position="139"/>
        <end position="160"/>
    </location>
</feature>
<organism evidence="8 9">
    <name type="scientific">Catenulispora subtropica</name>
    <dbReference type="NCBI Taxonomy" id="450798"/>
    <lineage>
        <taxon>Bacteria</taxon>
        <taxon>Bacillati</taxon>
        <taxon>Actinomycetota</taxon>
        <taxon>Actinomycetes</taxon>
        <taxon>Catenulisporales</taxon>
        <taxon>Catenulisporaceae</taxon>
        <taxon>Catenulispora</taxon>
    </lineage>
</organism>
<evidence type="ECO:0000256" key="1">
    <source>
        <dbReference type="ARBA" id="ARBA00004651"/>
    </source>
</evidence>
<feature type="domain" description="Major facilitator superfamily (MFS) profile" evidence="7">
    <location>
        <begin position="48"/>
        <end position="500"/>
    </location>
</feature>
<feature type="transmembrane region" description="Helical" evidence="6">
    <location>
        <begin position="267"/>
        <end position="288"/>
    </location>
</feature>
<feature type="transmembrane region" description="Helical" evidence="6">
    <location>
        <begin position="202"/>
        <end position="221"/>
    </location>
</feature>
<feature type="transmembrane region" description="Helical" evidence="6">
    <location>
        <begin position="47"/>
        <end position="70"/>
    </location>
</feature>
<feature type="transmembrane region" description="Helical" evidence="6">
    <location>
        <begin position="443"/>
        <end position="465"/>
    </location>
</feature>
<dbReference type="PROSITE" id="PS50850">
    <property type="entry name" value="MFS"/>
    <property type="match status" value="1"/>
</dbReference>
<keyword evidence="2 6" id="KW-0812">Transmembrane</keyword>
<dbReference type="PANTHER" id="PTHR42718:SF39">
    <property type="entry name" value="ACTINORHODIN TRANSPORTER-RELATED"/>
    <property type="match status" value="1"/>
</dbReference>
<feature type="transmembrane region" description="Helical" evidence="6">
    <location>
        <begin position="314"/>
        <end position="336"/>
    </location>
</feature>
<feature type="transmembrane region" description="Helical" evidence="6">
    <location>
        <begin position="372"/>
        <end position="390"/>
    </location>
</feature>
<evidence type="ECO:0000313" key="8">
    <source>
        <dbReference type="EMBL" id="GAA2002679.1"/>
    </source>
</evidence>
<feature type="region of interest" description="Disordered" evidence="5">
    <location>
        <begin position="1"/>
        <end position="41"/>
    </location>
</feature>
<dbReference type="Gene3D" id="1.20.1250.20">
    <property type="entry name" value="MFS general substrate transporter like domains"/>
    <property type="match status" value="1"/>
</dbReference>
<sequence length="518" mass="53826">MTETLSKSIAGTTGENTTIPSSAAQPRARKKVKPDSPAGQAPKRPGLILATILVGYFMALLDGSIVNVALPSIHEKLHASGAGLQMVAAGYIIAYAVLLVTGARLGRILGHERLFKAGLAGFTIASLACGMAQNTGELVTFRVIQGVTAAVMLPQVLSLIQQTFQGEARAKAMSAWTAVLASGIVVGQVLGGVLVTANLFGWSWRPVFLVNVPIGVVLWLAAHKTLPSVRPQNSAANNKVDLAGVLTLSPTILALVVPLVLGHDEHWPVWGWIMLAATLPLLGVFLAVERRVAARGSSPILPGRVLRMPGIKPSLILIFLVMVVYAGNLFATAIHLQGALGFSALRTGLAFAPCALTFGLVSYYWRKIPAHLIRRLAVVGLLIAVAAMAAQIPMFKDGGYGGAWFYVDQLVFGLGVGLGNAPTMTLALLNVPVSDAADASGTLATNAQLAQVVGIATLGTLYLSVAPGHAVHAAGHAMAVLSVAAVAVTLVAVGFAHHLHRHDKRQRLMAAAAAATAA</sequence>
<name>A0ABP5EN17_9ACTN</name>
<proteinExistence type="predicted"/>
<evidence type="ECO:0000256" key="5">
    <source>
        <dbReference type="SAM" id="MobiDB-lite"/>
    </source>
</evidence>
<dbReference type="RefSeq" id="WP_344662505.1">
    <property type="nucleotide sequence ID" value="NZ_BAAAQM010000075.1"/>
</dbReference>
<feature type="transmembrane region" description="Helical" evidence="6">
    <location>
        <begin position="82"/>
        <end position="102"/>
    </location>
</feature>
<feature type="compositionally biased region" description="Polar residues" evidence="5">
    <location>
        <begin position="1"/>
        <end position="24"/>
    </location>
</feature>
<feature type="transmembrane region" description="Helical" evidence="6">
    <location>
        <begin position="114"/>
        <end position="133"/>
    </location>
</feature>
<dbReference type="PRINTS" id="PR01036">
    <property type="entry name" value="TCRTETB"/>
</dbReference>
<keyword evidence="3 6" id="KW-1133">Transmembrane helix</keyword>
<dbReference type="Pfam" id="PF07690">
    <property type="entry name" value="MFS_1"/>
    <property type="match status" value="1"/>
</dbReference>
<keyword evidence="9" id="KW-1185">Reference proteome</keyword>
<protein>
    <submittedName>
        <fullName evidence="8">MFS transporter</fullName>
    </submittedName>
</protein>
<feature type="transmembrane region" description="Helical" evidence="6">
    <location>
        <begin position="242"/>
        <end position="261"/>
    </location>
</feature>
<accession>A0ABP5EN17</accession>
<keyword evidence="4 6" id="KW-0472">Membrane</keyword>
<feature type="transmembrane region" description="Helical" evidence="6">
    <location>
        <begin position="477"/>
        <end position="499"/>
    </location>
</feature>
<comment type="caution">
    <text evidence="8">The sequence shown here is derived from an EMBL/GenBank/DDBJ whole genome shotgun (WGS) entry which is preliminary data.</text>
</comment>
<feature type="transmembrane region" description="Helical" evidence="6">
    <location>
        <begin position="410"/>
        <end position="431"/>
    </location>
</feature>
<dbReference type="Proteomes" id="UP001499854">
    <property type="component" value="Unassembled WGS sequence"/>
</dbReference>
<feature type="transmembrane region" description="Helical" evidence="6">
    <location>
        <begin position="172"/>
        <end position="196"/>
    </location>
</feature>
<dbReference type="Gene3D" id="1.20.1720.10">
    <property type="entry name" value="Multidrug resistance protein D"/>
    <property type="match status" value="1"/>
</dbReference>
<dbReference type="InterPro" id="IPR020846">
    <property type="entry name" value="MFS_dom"/>
</dbReference>
<evidence type="ECO:0000256" key="3">
    <source>
        <dbReference type="ARBA" id="ARBA00022989"/>
    </source>
</evidence>
<gene>
    <name evidence="8" type="ORF">GCM10009838_80780</name>
</gene>
<dbReference type="InterPro" id="IPR011701">
    <property type="entry name" value="MFS"/>
</dbReference>